<organism evidence="2 3">
    <name type="scientific">Arcanobacterium bovis</name>
    <dbReference type="NCBI Taxonomy" id="2529275"/>
    <lineage>
        <taxon>Bacteria</taxon>
        <taxon>Bacillati</taxon>
        <taxon>Actinomycetota</taxon>
        <taxon>Actinomycetes</taxon>
        <taxon>Actinomycetales</taxon>
        <taxon>Actinomycetaceae</taxon>
        <taxon>Arcanobacterium</taxon>
    </lineage>
</organism>
<evidence type="ECO:0000313" key="3">
    <source>
        <dbReference type="Proteomes" id="UP000293036"/>
    </source>
</evidence>
<comment type="caution">
    <text evidence="2">The sequence shown here is derived from an EMBL/GenBank/DDBJ whole genome shotgun (WGS) entry which is preliminary data.</text>
</comment>
<sequence>MCTNKVPLSDFTPADLLPIISASAFIITSASIGLAFGLHHASDYLGPIIAVVVFGIYIALYGSTLRILVQTGGATGTLVGYEPNILYHLLQIGCHICIIFVASAFAIPNRAKVTVTFRMLSCVLFLLIIVLSHQTELKYSRNNIDFRLASSLPSITCKSTENLHVCVGIGYKEFLNKSAQRLQSTYTQLHNEFPTIAWSTDWAQDGAGQESSPFGVFHDDEGLANNAQDFMNALVSPQCDFNKIQQYWTDAYQYFYELEQKAMKDTDRNRSISHEVAEHALIEISRCSSRP</sequence>
<accession>A0A4Q9UZE3</accession>
<gene>
    <name evidence="2" type="ORF">EZJ44_05400</name>
</gene>
<name>A0A4Q9UZE3_9ACTO</name>
<evidence type="ECO:0000313" key="2">
    <source>
        <dbReference type="EMBL" id="TBW21389.1"/>
    </source>
</evidence>
<evidence type="ECO:0000256" key="1">
    <source>
        <dbReference type="SAM" id="Phobius"/>
    </source>
</evidence>
<feature type="transmembrane region" description="Helical" evidence="1">
    <location>
        <begin position="44"/>
        <end position="65"/>
    </location>
</feature>
<dbReference type="RefSeq" id="WP_131281092.1">
    <property type="nucleotide sequence ID" value="NZ_JBHSLR010000006.1"/>
</dbReference>
<keyword evidence="1" id="KW-1133">Transmembrane helix</keyword>
<keyword evidence="1" id="KW-0812">Transmembrane</keyword>
<protein>
    <submittedName>
        <fullName evidence="2">Uncharacterized protein</fullName>
    </submittedName>
</protein>
<feature type="transmembrane region" description="Helical" evidence="1">
    <location>
        <begin position="85"/>
        <end position="108"/>
    </location>
</feature>
<proteinExistence type="predicted"/>
<dbReference type="Proteomes" id="UP000293036">
    <property type="component" value="Unassembled WGS sequence"/>
</dbReference>
<keyword evidence="3" id="KW-1185">Reference proteome</keyword>
<dbReference type="EMBL" id="SJDT01000004">
    <property type="protein sequence ID" value="TBW21389.1"/>
    <property type="molecule type" value="Genomic_DNA"/>
</dbReference>
<reference evidence="2 3" key="1">
    <citation type="submission" date="2019-02" db="EMBL/GenBank/DDBJ databases">
        <title>Arcanobacterium bovis sp. nov., isolated from the milk of a cow with mastitis.</title>
        <authorList>
            <person name="Sammra O."/>
            <person name="Foster G."/>
            <person name="Hassan A."/>
            <person name="Alssahen M."/>
            <person name="Laemmler C."/>
            <person name="Borowiak M."/>
            <person name="Malorny B."/>
            <person name="Abdulmawjood A."/>
        </authorList>
    </citation>
    <scope>NUCLEOTIDE SEQUENCE [LARGE SCALE GENOMIC DNA]</scope>
    <source>
        <strain evidence="2 3">C605018/01/1</strain>
    </source>
</reference>
<keyword evidence="1" id="KW-0472">Membrane</keyword>
<dbReference type="AlphaFoldDB" id="A0A4Q9UZE3"/>
<feature type="transmembrane region" description="Helical" evidence="1">
    <location>
        <begin position="16"/>
        <end position="37"/>
    </location>
</feature>
<feature type="transmembrane region" description="Helical" evidence="1">
    <location>
        <begin position="115"/>
        <end position="133"/>
    </location>
</feature>